<keyword evidence="2" id="KW-0902">Two-component regulatory system</keyword>
<dbReference type="PANTHER" id="PTHR48111:SF71">
    <property type="entry name" value="TRANSCRIPTIONAL REGULATORY PROTEIN PHOP"/>
    <property type="match status" value="1"/>
</dbReference>
<feature type="domain" description="OmpR/PhoB-type" evidence="10">
    <location>
        <begin position="124"/>
        <end position="222"/>
    </location>
</feature>
<feature type="region of interest" description="Disordered" evidence="8">
    <location>
        <begin position="218"/>
        <end position="245"/>
    </location>
</feature>
<dbReference type="InterPro" id="IPR011006">
    <property type="entry name" value="CheY-like_superfamily"/>
</dbReference>
<evidence type="ECO:0000313" key="11">
    <source>
        <dbReference type="EMBL" id="ASJ75019.1"/>
    </source>
</evidence>
<dbReference type="Pfam" id="PF00072">
    <property type="entry name" value="Response_reg"/>
    <property type="match status" value="1"/>
</dbReference>
<evidence type="ECO:0000259" key="10">
    <source>
        <dbReference type="PROSITE" id="PS51755"/>
    </source>
</evidence>
<feature type="DNA-binding region" description="OmpR/PhoB-type" evidence="7">
    <location>
        <begin position="124"/>
        <end position="222"/>
    </location>
</feature>
<dbReference type="Pfam" id="PF00486">
    <property type="entry name" value="Trans_reg_C"/>
    <property type="match status" value="1"/>
</dbReference>
<name>A0A2Z2NUM3_9GAMM</name>
<feature type="modified residue" description="4-aspartylphosphate" evidence="6">
    <location>
        <position position="51"/>
    </location>
</feature>
<gene>
    <name evidence="11" type="primary">phoP</name>
    <name evidence="11" type="ORF">IMCC3135_24775</name>
</gene>
<evidence type="ECO:0000256" key="2">
    <source>
        <dbReference type="ARBA" id="ARBA00023012"/>
    </source>
</evidence>
<evidence type="ECO:0000256" key="1">
    <source>
        <dbReference type="ARBA" id="ARBA00022553"/>
    </source>
</evidence>
<sequence length="245" mass="27932">MRALIVEDETTLREQLVNELRTQGFAIDETGDGEEGLYLALHMPIDIAIIDLGLPGRDGLSLIRALRQQDRTYPVLILTARDRWQDKVDGLEAGADDYLTKPFHIEELLARTRALLRRTGGWSDSVMHFERMSINTRTQQVSVDEKLIELTAYEYRVLVYLATQDGSVISKSTLLDHLYDEDTDRDPNVLEVFIRRLRQKLDADKTLNPIETLRGRGYRLALSRKQEQSSETSPETSPESPSDST</sequence>
<dbReference type="GO" id="GO:0000976">
    <property type="term" value="F:transcription cis-regulatory region binding"/>
    <property type="evidence" value="ECO:0007669"/>
    <property type="project" value="TreeGrafter"/>
</dbReference>
<dbReference type="Gene3D" id="1.10.10.10">
    <property type="entry name" value="Winged helix-like DNA-binding domain superfamily/Winged helix DNA-binding domain"/>
    <property type="match status" value="1"/>
</dbReference>
<dbReference type="SUPFAM" id="SSF52172">
    <property type="entry name" value="CheY-like"/>
    <property type="match status" value="1"/>
</dbReference>
<keyword evidence="4 7" id="KW-0238">DNA-binding</keyword>
<dbReference type="InterPro" id="IPR036388">
    <property type="entry name" value="WH-like_DNA-bd_sf"/>
</dbReference>
<protein>
    <submittedName>
        <fullName evidence="11">Virulence transcriptional regulatory protein PhoP</fullName>
    </submittedName>
</protein>
<dbReference type="SMART" id="SM00862">
    <property type="entry name" value="Trans_reg_C"/>
    <property type="match status" value="1"/>
</dbReference>
<dbReference type="EMBL" id="CP018632">
    <property type="protein sequence ID" value="ASJ75019.1"/>
    <property type="molecule type" value="Genomic_DNA"/>
</dbReference>
<dbReference type="PROSITE" id="PS50110">
    <property type="entry name" value="RESPONSE_REGULATORY"/>
    <property type="match status" value="1"/>
</dbReference>
<dbReference type="PROSITE" id="PS51755">
    <property type="entry name" value="OMPR_PHOB"/>
    <property type="match status" value="1"/>
</dbReference>
<evidence type="ECO:0000256" key="7">
    <source>
        <dbReference type="PROSITE-ProRule" id="PRU01091"/>
    </source>
</evidence>
<dbReference type="FunFam" id="3.40.50.2300:FF:000002">
    <property type="entry name" value="DNA-binding response regulator PhoP"/>
    <property type="match status" value="1"/>
</dbReference>
<dbReference type="GO" id="GO:0032993">
    <property type="term" value="C:protein-DNA complex"/>
    <property type="evidence" value="ECO:0007669"/>
    <property type="project" value="TreeGrafter"/>
</dbReference>
<organism evidence="11 12">
    <name type="scientific">Granulosicoccus antarcticus IMCC3135</name>
    <dbReference type="NCBI Taxonomy" id="1192854"/>
    <lineage>
        <taxon>Bacteria</taxon>
        <taxon>Pseudomonadati</taxon>
        <taxon>Pseudomonadota</taxon>
        <taxon>Gammaproteobacteria</taxon>
        <taxon>Chromatiales</taxon>
        <taxon>Granulosicoccaceae</taxon>
        <taxon>Granulosicoccus</taxon>
    </lineage>
</organism>
<dbReference type="CDD" id="cd19934">
    <property type="entry name" value="REC_OmpR_EcPhoP-like"/>
    <property type="match status" value="1"/>
</dbReference>
<feature type="compositionally biased region" description="Low complexity" evidence="8">
    <location>
        <begin position="229"/>
        <end position="245"/>
    </location>
</feature>
<dbReference type="AlphaFoldDB" id="A0A2Z2NUM3"/>
<dbReference type="InterPro" id="IPR039420">
    <property type="entry name" value="WalR-like"/>
</dbReference>
<dbReference type="GO" id="GO:0006355">
    <property type="term" value="P:regulation of DNA-templated transcription"/>
    <property type="evidence" value="ECO:0007669"/>
    <property type="project" value="InterPro"/>
</dbReference>
<keyword evidence="12" id="KW-1185">Reference proteome</keyword>
<feature type="domain" description="Response regulatory" evidence="9">
    <location>
        <begin position="2"/>
        <end position="116"/>
    </location>
</feature>
<dbReference type="PANTHER" id="PTHR48111">
    <property type="entry name" value="REGULATOR OF RPOS"/>
    <property type="match status" value="1"/>
</dbReference>
<evidence type="ECO:0000256" key="8">
    <source>
        <dbReference type="SAM" id="MobiDB-lite"/>
    </source>
</evidence>
<dbReference type="GO" id="GO:0000156">
    <property type="term" value="F:phosphorelay response regulator activity"/>
    <property type="evidence" value="ECO:0007669"/>
    <property type="project" value="TreeGrafter"/>
</dbReference>
<keyword evidence="3" id="KW-0805">Transcription regulation</keyword>
<keyword evidence="1 6" id="KW-0597">Phosphoprotein</keyword>
<dbReference type="GO" id="GO:0005829">
    <property type="term" value="C:cytosol"/>
    <property type="evidence" value="ECO:0007669"/>
    <property type="project" value="TreeGrafter"/>
</dbReference>
<evidence type="ECO:0000256" key="3">
    <source>
        <dbReference type="ARBA" id="ARBA00023015"/>
    </source>
</evidence>
<accession>A0A2Z2NUM3</accession>
<dbReference type="OrthoDB" id="9802426at2"/>
<dbReference type="InterPro" id="IPR001867">
    <property type="entry name" value="OmpR/PhoB-type_DNA-bd"/>
</dbReference>
<keyword evidence="5" id="KW-0804">Transcription</keyword>
<dbReference type="Gene3D" id="3.40.50.2300">
    <property type="match status" value="1"/>
</dbReference>
<evidence type="ECO:0000256" key="6">
    <source>
        <dbReference type="PROSITE-ProRule" id="PRU00169"/>
    </source>
</evidence>
<evidence type="ECO:0000256" key="5">
    <source>
        <dbReference type="ARBA" id="ARBA00023163"/>
    </source>
</evidence>
<dbReference type="Proteomes" id="UP000250079">
    <property type="component" value="Chromosome"/>
</dbReference>
<reference evidence="11 12" key="1">
    <citation type="submission" date="2016-12" db="EMBL/GenBank/DDBJ databases">
        <authorList>
            <person name="Song W.-J."/>
            <person name="Kurnit D.M."/>
        </authorList>
    </citation>
    <scope>NUCLEOTIDE SEQUENCE [LARGE SCALE GENOMIC DNA]</scope>
    <source>
        <strain evidence="11 12">IMCC3135</strain>
    </source>
</reference>
<evidence type="ECO:0000313" key="12">
    <source>
        <dbReference type="Proteomes" id="UP000250079"/>
    </source>
</evidence>
<evidence type="ECO:0000256" key="4">
    <source>
        <dbReference type="ARBA" id="ARBA00023125"/>
    </source>
</evidence>
<proteinExistence type="predicted"/>
<dbReference type="SMART" id="SM00448">
    <property type="entry name" value="REC"/>
    <property type="match status" value="1"/>
</dbReference>
<dbReference type="RefSeq" id="WP_088919983.1">
    <property type="nucleotide sequence ID" value="NZ_CP018632.1"/>
</dbReference>
<dbReference type="KEGG" id="gai:IMCC3135_24775"/>
<evidence type="ECO:0000259" key="9">
    <source>
        <dbReference type="PROSITE" id="PS50110"/>
    </source>
</evidence>
<dbReference type="InterPro" id="IPR001789">
    <property type="entry name" value="Sig_transdc_resp-reg_receiver"/>
</dbReference>
<dbReference type="Gene3D" id="6.10.250.690">
    <property type="match status" value="1"/>
</dbReference>
<dbReference type="CDD" id="cd00383">
    <property type="entry name" value="trans_reg_C"/>
    <property type="match status" value="1"/>
</dbReference>